<dbReference type="CDD" id="cd00326">
    <property type="entry name" value="alpha_CA"/>
    <property type="match status" value="1"/>
</dbReference>
<comment type="cofactor">
    <cofactor evidence="8">
        <name>Zn(2+)</name>
        <dbReference type="ChEBI" id="CHEBI:29105"/>
    </cofactor>
</comment>
<dbReference type="SMART" id="SM01057">
    <property type="entry name" value="Carb_anhydrase"/>
    <property type="match status" value="1"/>
</dbReference>
<dbReference type="OrthoDB" id="429145at2759"/>
<dbReference type="PROSITE" id="PS51144">
    <property type="entry name" value="ALPHA_CA_2"/>
    <property type="match status" value="1"/>
</dbReference>
<dbReference type="PROSITE" id="PS00162">
    <property type="entry name" value="ALPHA_CA_1"/>
    <property type="match status" value="1"/>
</dbReference>
<keyword evidence="6 8" id="KW-0456">Lyase</keyword>
<dbReference type="AlphaFoldDB" id="A0A8S3ZH87"/>
<accession>A0A8S3ZH87</accession>
<feature type="non-terminal residue" evidence="10">
    <location>
        <position position="1"/>
    </location>
</feature>
<comment type="catalytic activity">
    <reaction evidence="7 8">
        <text>hydrogencarbonate + H(+) = CO2 + H2O</text>
        <dbReference type="Rhea" id="RHEA:10748"/>
        <dbReference type="ChEBI" id="CHEBI:15377"/>
        <dbReference type="ChEBI" id="CHEBI:15378"/>
        <dbReference type="ChEBI" id="CHEBI:16526"/>
        <dbReference type="ChEBI" id="CHEBI:17544"/>
        <dbReference type="EC" id="4.2.1.1"/>
    </reaction>
</comment>
<keyword evidence="4 8" id="KW-0479">Metal-binding</keyword>
<protein>
    <recommendedName>
        <fullName evidence="3 8">Carbonic anhydrase</fullName>
        <ecNumber evidence="3 8">4.2.1.1</ecNumber>
    </recommendedName>
</protein>
<evidence type="ECO:0000256" key="5">
    <source>
        <dbReference type="ARBA" id="ARBA00022833"/>
    </source>
</evidence>
<dbReference type="InterPro" id="IPR018338">
    <property type="entry name" value="Carbonic_anhydrase_a-class_CS"/>
</dbReference>
<feature type="domain" description="Alpha-carbonic anhydrase" evidence="9">
    <location>
        <begin position="1"/>
        <end position="153"/>
    </location>
</feature>
<name>A0A8S3ZH87_9EUPU</name>
<dbReference type="GO" id="GO:0008270">
    <property type="term" value="F:zinc ion binding"/>
    <property type="evidence" value="ECO:0007669"/>
    <property type="project" value="UniProtKB-UniRule"/>
</dbReference>
<evidence type="ECO:0000256" key="2">
    <source>
        <dbReference type="ARBA" id="ARBA00010718"/>
    </source>
</evidence>
<keyword evidence="11" id="KW-1185">Reference proteome</keyword>
<sequence>ELIVSGKSLLLKGGNLPEKYKLEQMHFHWGCNDTRGSEHSVDGQFFPLEIHIVHRQNCQPDVEEAAKSPFGLAVVSIFVTAGAENKKFNQLVDFLDQISNPNDQVVVPAFPLSDLIPERYDFYRYYGSLTTPPCYESVIWSTGTDPIEMSEKQ</sequence>
<dbReference type="Proteomes" id="UP000678393">
    <property type="component" value="Unassembled WGS sequence"/>
</dbReference>
<feature type="non-terminal residue" evidence="10">
    <location>
        <position position="153"/>
    </location>
</feature>
<reference evidence="10" key="1">
    <citation type="submission" date="2021-04" db="EMBL/GenBank/DDBJ databases">
        <authorList>
            <consortium name="Molecular Ecology Group"/>
        </authorList>
    </citation>
    <scope>NUCLEOTIDE SEQUENCE</scope>
</reference>
<dbReference type="SUPFAM" id="SSF51069">
    <property type="entry name" value="Carbonic anhydrase"/>
    <property type="match status" value="1"/>
</dbReference>
<comment type="function">
    <text evidence="1 8">Reversible hydration of carbon dioxide.</text>
</comment>
<dbReference type="EMBL" id="CAJHNH020002371">
    <property type="protein sequence ID" value="CAG5126502.1"/>
    <property type="molecule type" value="Genomic_DNA"/>
</dbReference>
<evidence type="ECO:0000313" key="10">
    <source>
        <dbReference type="EMBL" id="CAG5126502.1"/>
    </source>
</evidence>
<dbReference type="InterPro" id="IPR023561">
    <property type="entry name" value="Carbonic_anhydrase_a-class"/>
</dbReference>
<dbReference type="EC" id="4.2.1.1" evidence="3 8"/>
<gene>
    <name evidence="10" type="ORF">CUNI_LOCUS12060</name>
</gene>
<dbReference type="InterPro" id="IPR001148">
    <property type="entry name" value="CA_dom"/>
</dbReference>
<evidence type="ECO:0000256" key="8">
    <source>
        <dbReference type="RuleBase" id="RU367011"/>
    </source>
</evidence>
<evidence type="ECO:0000259" key="9">
    <source>
        <dbReference type="PROSITE" id="PS51144"/>
    </source>
</evidence>
<dbReference type="GO" id="GO:0004089">
    <property type="term" value="F:carbonate dehydratase activity"/>
    <property type="evidence" value="ECO:0007669"/>
    <property type="project" value="UniProtKB-UniRule"/>
</dbReference>
<evidence type="ECO:0000313" key="11">
    <source>
        <dbReference type="Proteomes" id="UP000678393"/>
    </source>
</evidence>
<evidence type="ECO:0000256" key="1">
    <source>
        <dbReference type="ARBA" id="ARBA00002904"/>
    </source>
</evidence>
<proteinExistence type="inferred from homology"/>
<dbReference type="Pfam" id="PF00194">
    <property type="entry name" value="Carb_anhydrase"/>
    <property type="match status" value="1"/>
</dbReference>
<organism evidence="10 11">
    <name type="scientific">Candidula unifasciata</name>
    <dbReference type="NCBI Taxonomy" id="100452"/>
    <lineage>
        <taxon>Eukaryota</taxon>
        <taxon>Metazoa</taxon>
        <taxon>Spiralia</taxon>
        <taxon>Lophotrochozoa</taxon>
        <taxon>Mollusca</taxon>
        <taxon>Gastropoda</taxon>
        <taxon>Heterobranchia</taxon>
        <taxon>Euthyneura</taxon>
        <taxon>Panpulmonata</taxon>
        <taxon>Eupulmonata</taxon>
        <taxon>Stylommatophora</taxon>
        <taxon>Helicina</taxon>
        <taxon>Helicoidea</taxon>
        <taxon>Geomitridae</taxon>
        <taxon>Candidula</taxon>
    </lineage>
</organism>
<evidence type="ECO:0000256" key="7">
    <source>
        <dbReference type="ARBA" id="ARBA00048348"/>
    </source>
</evidence>
<evidence type="ECO:0000256" key="3">
    <source>
        <dbReference type="ARBA" id="ARBA00012925"/>
    </source>
</evidence>
<dbReference type="PANTHER" id="PTHR18952:SF265">
    <property type="entry name" value="CARBONIC ANHYDRASE"/>
    <property type="match status" value="1"/>
</dbReference>
<dbReference type="Gene3D" id="3.10.200.10">
    <property type="entry name" value="Alpha carbonic anhydrase"/>
    <property type="match status" value="1"/>
</dbReference>
<comment type="similarity">
    <text evidence="2 8">Belongs to the alpha-carbonic anhydrase family.</text>
</comment>
<keyword evidence="5 8" id="KW-0862">Zinc</keyword>
<evidence type="ECO:0000256" key="6">
    <source>
        <dbReference type="ARBA" id="ARBA00023239"/>
    </source>
</evidence>
<comment type="caution">
    <text evidence="10">The sequence shown here is derived from an EMBL/GenBank/DDBJ whole genome shotgun (WGS) entry which is preliminary data.</text>
</comment>
<dbReference type="PANTHER" id="PTHR18952">
    <property type="entry name" value="CARBONIC ANHYDRASE"/>
    <property type="match status" value="1"/>
</dbReference>
<dbReference type="InterPro" id="IPR036398">
    <property type="entry name" value="CA_dom_sf"/>
</dbReference>
<evidence type="ECO:0000256" key="4">
    <source>
        <dbReference type="ARBA" id="ARBA00022723"/>
    </source>
</evidence>